<keyword evidence="2" id="KW-0371">Homeobox</keyword>
<keyword evidence="5" id="KW-1185">Reference proteome</keyword>
<evidence type="ECO:0000313" key="5">
    <source>
        <dbReference type="Proteomes" id="UP000095282"/>
    </source>
</evidence>
<feature type="compositionally biased region" description="Basic residues" evidence="3">
    <location>
        <begin position="248"/>
        <end position="257"/>
    </location>
</feature>
<feature type="compositionally biased region" description="Basic and acidic residues" evidence="3">
    <location>
        <begin position="70"/>
        <end position="83"/>
    </location>
</feature>
<dbReference type="Proteomes" id="UP000095282">
    <property type="component" value="Unplaced"/>
</dbReference>
<dbReference type="eggNOG" id="ENOG502TIUJ">
    <property type="taxonomic scope" value="Eukaryota"/>
</dbReference>
<evidence type="ECO:0000256" key="1">
    <source>
        <dbReference type="ARBA" id="ARBA00004123"/>
    </source>
</evidence>
<feature type="compositionally biased region" description="Basic residues" evidence="3">
    <location>
        <begin position="165"/>
        <end position="179"/>
    </location>
</feature>
<dbReference type="Gene3D" id="1.10.10.60">
    <property type="entry name" value="Homeodomain-like"/>
    <property type="match status" value="1"/>
</dbReference>
<evidence type="ECO:0000256" key="3">
    <source>
        <dbReference type="SAM" id="MobiDB-lite"/>
    </source>
</evidence>
<dbReference type="SMART" id="SM00389">
    <property type="entry name" value="HOX"/>
    <property type="match status" value="1"/>
</dbReference>
<feature type="compositionally biased region" description="Basic residues" evidence="3">
    <location>
        <begin position="115"/>
        <end position="126"/>
    </location>
</feature>
<feature type="compositionally biased region" description="Basic and acidic residues" evidence="3">
    <location>
        <begin position="231"/>
        <end position="247"/>
    </location>
</feature>
<feature type="region of interest" description="Disordered" evidence="3">
    <location>
        <begin position="214"/>
        <end position="318"/>
    </location>
</feature>
<dbReference type="SUPFAM" id="SSF46689">
    <property type="entry name" value="Homeodomain-like"/>
    <property type="match status" value="1"/>
</dbReference>
<keyword evidence="2" id="KW-0539">Nucleus</keyword>
<feature type="region of interest" description="Disordered" evidence="3">
    <location>
        <begin position="1"/>
        <end position="191"/>
    </location>
</feature>
<sequence>MSLISTSDDKPEDNGVTMKDQNPTTSEPTESLESELDQPASPSPQPSGSSEKKIQSPSNGSLKTRSSKRNAKEPSRSLSRDSSDESDEDQKPISKSKKKTIKTSKRIQNSSSRDRSKKTNNKRSRNRSTSSSSSEAYVPPKTKSKKKKNIVIETDEEFSEDSSRSRPKSRGKSVRKKQTTRSTSSSSSDSWDKIMFIIGYRDLQIVEQLNLKKEDVHHLPAAPTLLLKTNGKMEKISSGKKSTEKKKPAPRGRPKTKNQRDSSLSSESSAEAETLPMKKTAKDEKKKSSGSQPSKAKTVAKQQPDVLPIEKAESSSTLVNKLDAEQETLDAIRLFVKNDDDPDSSTATDDIFDPQDTPQEDAKPSKSNSSAATALKPRIKKSVSNDVEEEEEAELELTPLTRPPKKPRKNSKAFVKDEKPKRESMPLKRFSPSSRLPQYTVLTAKNIPLYPEFNKIDQSLPCSSNSSILTSSPSPVNNVYIPTNSRNANVRLEDSIGNVDSSSMINHESFMNWTNTGPKPRELEGMSVNEATPILEKWFAENPMYNERNGRSELAVQIGWSKYRIKKWFNEQRQKFALSNGPPPKLTPSLPSSTRQDLNTIFNKRQFVDKKQAEDLGARIGLPGSEVYSWIFYHRVHIFEEFMAGRIPELPYQMRILETAYRTKNMIDYGEVDRLMTLSNATLVQIAGYFRSRRHIDRIAGKDVPIEASLPRLHREASGLDFVFPDAHWEFSVCQRFNDQYSSCEEFRGKPIHIEKLRQQRAEARGYMFMMIPLPLNHSSDYENWTITDIQEFGCQFLSANALKTIREIGIEGIHLKLFCPGNERFYRKLIAGDLAKNVEPTITWEEFLTVGRYIEQIDEATEKWLSEYRNN</sequence>
<dbReference type="CDD" id="cd00086">
    <property type="entry name" value="homeodomain"/>
    <property type="match status" value="1"/>
</dbReference>
<evidence type="ECO:0000259" key="4">
    <source>
        <dbReference type="PROSITE" id="PS50071"/>
    </source>
</evidence>
<proteinExistence type="predicted"/>
<dbReference type="AlphaFoldDB" id="A0A1I7TJC7"/>
<comment type="subcellular location">
    <subcellularLocation>
        <location evidence="1 2">Nucleus</location>
    </subcellularLocation>
</comment>
<organism evidence="5 6">
    <name type="scientific">Caenorhabditis tropicalis</name>
    <dbReference type="NCBI Taxonomy" id="1561998"/>
    <lineage>
        <taxon>Eukaryota</taxon>
        <taxon>Metazoa</taxon>
        <taxon>Ecdysozoa</taxon>
        <taxon>Nematoda</taxon>
        <taxon>Chromadorea</taxon>
        <taxon>Rhabditida</taxon>
        <taxon>Rhabditina</taxon>
        <taxon>Rhabditomorpha</taxon>
        <taxon>Rhabditoidea</taxon>
        <taxon>Rhabditidae</taxon>
        <taxon>Peloderinae</taxon>
        <taxon>Caenorhabditis</taxon>
    </lineage>
</organism>
<accession>A0A1I7TJC7</accession>
<keyword evidence="2" id="KW-0238">DNA-binding</keyword>
<reference evidence="6" key="1">
    <citation type="submission" date="2016-11" db="UniProtKB">
        <authorList>
            <consortium name="WormBaseParasite"/>
        </authorList>
    </citation>
    <scope>IDENTIFICATION</scope>
</reference>
<feature type="compositionally biased region" description="Polar residues" evidence="3">
    <location>
        <begin position="55"/>
        <end position="64"/>
    </location>
</feature>
<protein>
    <submittedName>
        <fullName evidence="6">Homeobox domain-containing protein</fullName>
    </submittedName>
</protein>
<feature type="compositionally biased region" description="Acidic residues" evidence="3">
    <location>
        <begin position="386"/>
        <end position="395"/>
    </location>
</feature>
<dbReference type="InterPro" id="IPR001356">
    <property type="entry name" value="HD"/>
</dbReference>
<feature type="compositionally biased region" description="Basic and acidic residues" evidence="3">
    <location>
        <begin position="414"/>
        <end position="426"/>
    </location>
</feature>
<feature type="DNA-binding region" description="Homeobox" evidence="2">
    <location>
        <begin position="520"/>
        <end position="580"/>
    </location>
</feature>
<dbReference type="InterPro" id="IPR009057">
    <property type="entry name" value="Homeodomain-like_sf"/>
</dbReference>
<dbReference type="PROSITE" id="PS50071">
    <property type="entry name" value="HOMEOBOX_2"/>
    <property type="match status" value="1"/>
</dbReference>
<evidence type="ECO:0000313" key="6">
    <source>
        <dbReference type="WBParaSite" id="Csp11.Scaffold626.g6500.t3"/>
    </source>
</evidence>
<feature type="region of interest" description="Disordered" evidence="3">
    <location>
        <begin position="333"/>
        <end position="432"/>
    </location>
</feature>
<feature type="compositionally biased region" description="Low complexity" evidence="3">
    <location>
        <begin position="262"/>
        <end position="273"/>
    </location>
</feature>
<feature type="domain" description="Homeobox" evidence="4">
    <location>
        <begin position="518"/>
        <end position="579"/>
    </location>
</feature>
<dbReference type="GO" id="GO:0003677">
    <property type="term" value="F:DNA binding"/>
    <property type="evidence" value="ECO:0007669"/>
    <property type="project" value="UniProtKB-UniRule"/>
</dbReference>
<name>A0A1I7TJC7_9PELO</name>
<feature type="compositionally biased region" description="Basic residues" evidence="3">
    <location>
        <begin position="94"/>
        <end position="105"/>
    </location>
</feature>
<evidence type="ECO:0000256" key="2">
    <source>
        <dbReference type="PROSITE-ProRule" id="PRU00108"/>
    </source>
</evidence>
<feature type="compositionally biased region" description="Low complexity" evidence="3">
    <location>
        <begin position="180"/>
        <end position="189"/>
    </location>
</feature>
<dbReference type="GO" id="GO:0005634">
    <property type="term" value="C:nucleus"/>
    <property type="evidence" value="ECO:0007669"/>
    <property type="project" value="UniProtKB-SubCell"/>
</dbReference>
<dbReference type="WBParaSite" id="Csp11.Scaffold626.g6500.t3">
    <property type="protein sequence ID" value="Csp11.Scaffold626.g6500.t3"/>
    <property type="gene ID" value="Csp11.Scaffold626.g6500"/>
</dbReference>